<evidence type="ECO:0000313" key="6">
    <source>
        <dbReference type="EMBL" id="TDV53836.1"/>
    </source>
</evidence>
<gene>
    <name evidence="6" type="ORF">CLV71_104304</name>
</gene>
<proteinExistence type="inferred from homology"/>
<dbReference type="PANTHER" id="PTHR30024:SF47">
    <property type="entry name" value="TAURINE-BINDING PERIPLASMIC PROTEIN"/>
    <property type="match status" value="1"/>
</dbReference>
<dbReference type="SUPFAM" id="SSF53850">
    <property type="entry name" value="Periplasmic binding protein-like II"/>
    <property type="match status" value="1"/>
</dbReference>
<reference evidence="6 7" key="1">
    <citation type="submission" date="2019-03" db="EMBL/GenBank/DDBJ databases">
        <title>Genomic Encyclopedia of Archaeal and Bacterial Type Strains, Phase II (KMG-II): from individual species to whole genera.</title>
        <authorList>
            <person name="Goeker M."/>
        </authorList>
    </citation>
    <scope>NUCLEOTIDE SEQUENCE [LARGE SCALE GENOMIC DNA]</scope>
    <source>
        <strain evidence="6 7">DSM 45499</strain>
    </source>
</reference>
<feature type="signal peptide" evidence="4">
    <location>
        <begin position="1"/>
        <end position="19"/>
    </location>
</feature>
<dbReference type="AlphaFoldDB" id="A0A4R7VV11"/>
<comment type="subcellular location">
    <subcellularLocation>
        <location evidence="1">Periplasm</location>
    </subcellularLocation>
</comment>
<dbReference type="PANTHER" id="PTHR30024">
    <property type="entry name" value="ALIPHATIC SULFONATES-BINDING PROTEIN-RELATED"/>
    <property type="match status" value="1"/>
</dbReference>
<feature type="chain" id="PRO_5038983188" evidence="4">
    <location>
        <begin position="20"/>
        <end position="314"/>
    </location>
</feature>
<dbReference type="OrthoDB" id="8892982at2"/>
<evidence type="ECO:0000256" key="4">
    <source>
        <dbReference type="SAM" id="SignalP"/>
    </source>
</evidence>
<sequence>MRRPVAVLLAFLAVLPGCGTSEPSAPGQPDDVKVGLISILDVAPIYLGREKGFFEKRGINLSLQPAEGGTETVPSVLNGSQQFGFSNVVTLLLAQAQGLPVKAVSNGTNSTGADGADFGALMVKDDGPIQSVADLAGKKVAVNTFQNVVELAVRASAQKAGIDPNSIEFVKLGFPEMPPALADGRADAVFVVEPFQQTVLSQGGRALASSYVDIAPDLCVAMYFTSKQLAAENPDLVRRFTDAMNESLAYADAHPDEVRAILPSYTKISGALIPNLVLPKWPSEINRDSVEAMAELAQQERILPSKPDIDDLLP</sequence>
<name>A0A4R7VV11_9PSEU</name>
<evidence type="ECO:0000313" key="7">
    <source>
        <dbReference type="Proteomes" id="UP000294927"/>
    </source>
</evidence>
<organism evidence="6 7">
    <name type="scientific">Actinophytocola oryzae</name>
    <dbReference type="NCBI Taxonomy" id="502181"/>
    <lineage>
        <taxon>Bacteria</taxon>
        <taxon>Bacillati</taxon>
        <taxon>Actinomycetota</taxon>
        <taxon>Actinomycetes</taxon>
        <taxon>Pseudonocardiales</taxon>
        <taxon>Pseudonocardiaceae</taxon>
    </lineage>
</organism>
<evidence type="ECO:0000256" key="2">
    <source>
        <dbReference type="ARBA" id="ARBA00010742"/>
    </source>
</evidence>
<dbReference type="EMBL" id="SOCP01000004">
    <property type="protein sequence ID" value="TDV53836.1"/>
    <property type="molecule type" value="Genomic_DNA"/>
</dbReference>
<accession>A0A4R7VV11</accession>
<dbReference type="Gene3D" id="3.40.190.10">
    <property type="entry name" value="Periplasmic binding protein-like II"/>
    <property type="match status" value="2"/>
</dbReference>
<keyword evidence="7" id="KW-1185">Reference proteome</keyword>
<protein>
    <submittedName>
        <fullName evidence="6">NitT/TauT family transport system substrate-binding protein</fullName>
    </submittedName>
</protein>
<evidence type="ECO:0000256" key="3">
    <source>
        <dbReference type="ARBA" id="ARBA00022729"/>
    </source>
</evidence>
<dbReference type="RefSeq" id="WP_133902858.1">
    <property type="nucleotide sequence ID" value="NZ_SOCP01000004.1"/>
</dbReference>
<dbReference type="Pfam" id="PF09084">
    <property type="entry name" value="NMT1"/>
    <property type="match status" value="1"/>
</dbReference>
<evidence type="ECO:0000256" key="1">
    <source>
        <dbReference type="ARBA" id="ARBA00004418"/>
    </source>
</evidence>
<dbReference type="GO" id="GO:0042597">
    <property type="term" value="C:periplasmic space"/>
    <property type="evidence" value="ECO:0007669"/>
    <property type="project" value="UniProtKB-SubCell"/>
</dbReference>
<comment type="caution">
    <text evidence="6">The sequence shown here is derived from an EMBL/GenBank/DDBJ whole genome shotgun (WGS) entry which is preliminary data.</text>
</comment>
<dbReference type="Proteomes" id="UP000294927">
    <property type="component" value="Unassembled WGS sequence"/>
</dbReference>
<comment type="similarity">
    <text evidence="2">Belongs to the bacterial solute-binding protein SsuA/TauA family.</text>
</comment>
<keyword evidence="3 4" id="KW-0732">Signal</keyword>
<evidence type="ECO:0000259" key="5">
    <source>
        <dbReference type="Pfam" id="PF09084"/>
    </source>
</evidence>
<feature type="domain" description="SsuA/THI5-like" evidence="5">
    <location>
        <begin position="41"/>
        <end position="257"/>
    </location>
</feature>
<dbReference type="InterPro" id="IPR015168">
    <property type="entry name" value="SsuA/THI5"/>
</dbReference>